<keyword evidence="3" id="KW-0660">Purine salvage</keyword>
<proteinExistence type="inferred from homology"/>
<feature type="binding site" evidence="3">
    <location>
        <begin position="77"/>
        <end position="78"/>
    </location>
    <ligand>
        <name>phosphate</name>
        <dbReference type="ChEBI" id="CHEBI:43474"/>
    </ligand>
</feature>
<dbReference type="RefSeq" id="WP_208020153.1">
    <property type="nucleotide sequence ID" value="NZ_JAAONY010000002.1"/>
</dbReference>
<comment type="miscellaneous">
    <text evidence="3">Although this enzyme belongs to the family of MTA phosphorylases based on sequence homology, it has been shown that conserved amino acid substitutions in the substrate binding pocket convert the substrate specificity of this enzyme from 6-aminopurines to 6-oxopurines.</text>
</comment>
<feature type="binding site" evidence="3">
    <location>
        <begin position="229"/>
        <end position="231"/>
    </location>
    <ligand>
        <name>substrate</name>
    </ligand>
</feature>
<feature type="site" description="Important for substrate specificity" evidence="3">
    <location>
        <position position="187"/>
    </location>
</feature>
<comment type="caution">
    <text evidence="5">The sequence shown here is derived from an EMBL/GenBank/DDBJ whole genome shotgun (WGS) entry which is preliminary data.</text>
</comment>
<dbReference type="NCBIfam" id="NF006599">
    <property type="entry name" value="PRK09136.1"/>
    <property type="match status" value="1"/>
</dbReference>
<evidence type="ECO:0000259" key="4">
    <source>
        <dbReference type="Pfam" id="PF01048"/>
    </source>
</evidence>
<dbReference type="GO" id="GO:0019509">
    <property type="term" value="P:L-methionine salvage from methylthioadenosine"/>
    <property type="evidence" value="ECO:0007669"/>
    <property type="project" value="TreeGrafter"/>
</dbReference>
<dbReference type="EC" id="2.4.2.44" evidence="3"/>
<dbReference type="InterPro" id="IPR000845">
    <property type="entry name" value="Nucleoside_phosphorylase_d"/>
</dbReference>
<dbReference type="CDD" id="cd09010">
    <property type="entry name" value="MTAP_SsMTAPII_like_MTIP"/>
    <property type="match status" value="1"/>
</dbReference>
<dbReference type="SUPFAM" id="SSF53167">
    <property type="entry name" value="Purine and uridine phosphorylases"/>
    <property type="match status" value="1"/>
</dbReference>
<dbReference type="GO" id="GO:0017061">
    <property type="term" value="F:S-methyl-5-thioadenosine phosphorylase activity"/>
    <property type="evidence" value="ECO:0007669"/>
    <property type="project" value="InterPro"/>
</dbReference>
<dbReference type="GO" id="GO:0006166">
    <property type="term" value="P:purine ribonucleoside salvage"/>
    <property type="evidence" value="ECO:0007669"/>
    <property type="project" value="UniProtKB-UniRule"/>
</dbReference>
<dbReference type="Gene3D" id="3.40.50.1580">
    <property type="entry name" value="Nucleoside phosphorylase domain"/>
    <property type="match status" value="1"/>
</dbReference>
<evidence type="ECO:0000313" key="6">
    <source>
        <dbReference type="Proteomes" id="UP000528457"/>
    </source>
</evidence>
<evidence type="ECO:0000256" key="1">
    <source>
        <dbReference type="ARBA" id="ARBA00022676"/>
    </source>
</evidence>
<keyword evidence="1 3" id="KW-0328">Glycosyltransferase</keyword>
<dbReference type="InterPro" id="IPR035994">
    <property type="entry name" value="Nucleoside_phosphorylase_sf"/>
</dbReference>
<comment type="catalytic activity">
    <reaction evidence="3">
        <text>S-methyl-5'-thioinosine + phosphate = 5-(methylsulfanyl)-alpha-D-ribose 1-phosphate + hypoxanthine</text>
        <dbReference type="Rhea" id="RHEA:30643"/>
        <dbReference type="ChEBI" id="CHEBI:17368"/>
        <dbReference type="ChEBI" id="CHEBI:43474"/>
        <dbReference type="ChEBI" id="CHEBI:48595"/>
        <dbReference type="ChEBI" id="CHEBI:58533"/>
        <dbReference type="EC" id="2.4.2.44"/>
    </reaction>
</comment>
<name>A0A7X0JUP6_9GAMM</name>
<dbReference type="InParanoid" id="A0A7X0JUP6"/>
<dbReference type="EMBL" id="JACHHT010000002">
    <property type="protein sequence ID" value="MBB6521726.1"/>
    <property type="molecule type" value="Genomic_DNA"/>
</dbReference>
<comment type="function">
    <text evidence="3">Catalyzes the reversible phosphorylation of S-methyl-5'-thioinosine (MTI) to hypoxanthine and 5-methylthioribose-1-phosphate. Involved in the breakdown of S-methyl-5'-thioadenosine (MTA), a major by-product of polyamine biosynthesis. Catabolism of (MTA) occurs via deamination to MTI and phosphorolysis to hypoxanthine.</text>
</comment>
<dbReference type="Proteomes" id="UP000528457">
    <property type="component" value="Unassembled WGS sequence"/>
</dbReference>
<evidence type="ECO:0000256" key="3">
    <source>
        <dbReference type="HAMAP-Rule" id="MF_01963"/>
    </source>
</evidence>
<gene>
    <name evidence="5" type="ORF">HNR48_002011</name>
</gene>
<comment type="similarity">
    <text evidence="3">Belongs to the PNP/MTAP phosphorylase family. MTAP subfamily.</text>
</comment>
<keyword evidence="2 3" id="KW-0808">Transferase</keyword>
<dbReference type="InterPro" id="IPR010044">
    <property type="entry name" value="MTAP"/>
</dbReference>
<dbReference type="FunCoup" id="A0A7X0JUP6">
    <property type="interactions" value="577"/>
</dbReference>
<feature type="domain" description="Nucleoside phosphorylase" evidence="4">
    <location>
        <begin position="27"/>
        <end position="260"/>
    </location>
</feature>
<evidence type="ECO:0000313" key="5">
    <source>
        <dbReference type="EMBL" id="MBB6521726.1"/>
    </source>
</evidence>
<dbReference type="GO" id="GO:0005829">
    <property type="term" value="C:cytosol"/>
    <property type="evidence" value="ECO:0007669"/>
    <property type="project" value="TreeGrafter"/>
</dbReference>
<comment type="subunit">
    <text evidence="3">Homotrimer.</text>
</comment>
<evidence type="ECO:0000256" key="2">
    <source>
        <dbReference type="ARBA" id="ARBA00022679"/>
    </source>
</evidence>
<dbReference type="AlphaFoldDB" id="A0A7X0JUP6"/>
<reference evidence="5 6" key="1">
    <citation type="submission" date="2020-08" db="EMBL/GenBank/DDBJ databases">
        <title>Genomic Encyclopedia of Type Strains, Phase IV (KMG-IV): sequencing the most valuable type-strain genomes for metagenomic binning, comparative biology and taxonomic classification.</title>
        <authorList>
            <person name="Goeker M."/>
        </authorList>
    </citation>
    <scope>NUCLEOTIDE SEQUENCE [LARGE SCALE GENOMIC DNA]</scope>
    <source>
        <strain evidence="5 6">DSM 22368</strain>
    </source>
</reference>
<dbReference type="PANTHER" id="PTHR42679">
    <property type="entry name" value="S-METHYL-5'-THIOADENOSINE PHOSPHORYLASE"/>
    <property type="match status" value="1"/>
</dbReference>
<accession>A0A7X0JUP6</accession>
<feature type="site" description="Important for substrate specificity" evidence="3">
    <location>
        <position position="241"/>
    </location>
</feature>
<dbReference type="UniPathway" id="UPA00606"/>
<keyword evidence="6" id="KW-1185">Reference proteome</keyword>
<feature type="binding site" evidence="3">
    <location>
        <position position="205"/>
    </location>
    <ligand>
        <name>substrate</name>
    </ligand>
</feature>
<dbReference type="PANTHER" id="PTHR42679:SF2">
    <property type="entry name" value="S-METHYL-5'-THIOADENOSINE PHOSPHORYLASE"/>
    <property type="match status" value="1"/>
</dbReference>
<feature type="binding site" evidence="3">
    <location>
        <position position="32"/>
    </location>
    <ligand>
        <name>phosphate</name>
        <dbReference type="ChEBI" id="CHEBI:43474"/>
    </ligand>
</feature>
<dbReference type="HAMAP" id="MF_01963">
    <property type="entry name" value="MTAP"/>
    <property type="match status" value="1"/>
</dbReference>
<protein>
    <recommendedName>
        <fullName evidence="3">Probable S-methyl-5'-thioinosine phosphorylase</fullName>
        <ecNumber evidence="3">2.4.2.44</ecNumber>
    </recommendedName>
    <alternativeName>
        <fullName evidence="3">5'-methylthioinosine phosphorylase</fullName>
        <shortName evidence="3">MTI phosphorylase</shortName>
        <shortName evidence="3">MTIP</shortName>
    </alternativeName>
</protein>
<sequence>MSLNIDAGLVASCRQQTVQKPETLALAVIGGSGLDDYPGAEVVAEIFVPTPYADASVVVKQIRLPQASNAIIYFLPRHGSSHSVAPHLINYRANIWALKALQVEQIIAVNAVGGISEELPPGRLALLSDAIDYSHGREGTFFDGGLYPLDHIDSSQLFNKSLNESLADIGGLSSGYCYGCTQGPRIETPAEIKRLQRDGCDVVGMTAMPEAALAAEAEISYAAIAMIVNWASGLSDEIITMDDIYSQLISCTEEARDIIQSYSAKLQGSCAKSQ</sequence>
<comment type="caution">
    <text evidence="3">Lacks conserved residue(s) required for the propagation of feature annotation.</text>
</comment>
<feature type="binding site" evidence="3">
    <location>
        <position position="206"/>
    </location>
    <ligand>
        <name>phosphate</name>
        <dbReference type="ChEBI" id="CHEBI:43474"/>
    </ligand>
</feature>
<comment type="pathway">
    <text evidence="3">Purine metabolism; purine nucleoside salvage.</text>
</comment>
<organism evidence="5 6">
    <name type="scientific">Pseudoteredinibacter isoporae</name>
    <dbReference type="NCBI Taxonomy" id="570281"/>
    <lineage>
        <taxon>Bacteria</taxon>
        <taxon>Pseudomonadati</taxon>
        <taxon>Pseudomonadota</taxon>
        <taxon>Gammaproteobacteria</taxon>
        <taxon>Cellvibrionales</taxon>
        <taxon>Cellvibrionaceae</taxon>
        <taxon>Pseudoteredinibacter</taxon>
    </lineage>
</organism>
<dbReference type="Pfam" id="PF01048">
    <property type="entry name" value="PNP_UDP_1"/>
    <property type="match status" value="1"/>
</dbReference>